<evidence type="ECO:0000313" key="6">
    <source>
        <dbReference type="Proteomes" id="UP001608902"/>
    </source>
</evidence>
<organism evidence="5 6">
    <name type="scientific">Gnathostoma spinigerum</name>
    <dbReference type="NCBI Taxonomy" id="75299"/>
    <lineage>
        <taxon>Eukaryota</taxon>
        <taxon>Metazoa</taxon>
        <taxon>Ecdysozoa</taxon>
        <taxon>Nematoda</taxon>
        <taxon>Chromadorea</taxon>
        <taxon>Rhabditida</taxon>
        <taxon>Spirurina</taxon>
        <taxon>Gnathostomatomorpha</taxon>
        <taxon>Gnathostomatoidea</taxon>
        <taxon>Gnathostomatidae</taxon>
        <taxon>Gnathostoma</taxon>
    </lineage>
</organism>
<dbReference type="EMBL" id="JBGFUD010015126">
    <property type="protein sequence ID" value="MFH4984079.1"/>
    <property type="molecule type" value="Genomic_DNA"/>
</dbReference>
<dbReference type="PANTHER" id="PTHR10502">
    <property type="entry name" value="ANNEXIN"/>
    <property type="match status" value="1"/>
</dbReference>
<evidence type="ECO:0000313" key="5">
    <source>
        <dbReference type="EMBL" id="MFH4984079.1"/>
    </source>
</evidence>
<dbReference type="PROSITE" id="PS00223">
    <property type="entry name" value="ANNEXIN_1"/>
    <property type="match status" value="1"/>
</dbReference>
<evidence type="ECO:0000256" key="1">
    <source>
        <dbReference type="ARBA" id="ARBA00007831"/>
    </source>
</evidence>
<proteinExistence type="inferred from homology"/>
<dbReference type="InterPro" id="IPR037104">
    <property type="entry name" value="Annexin_sf"/>
</dbReference>
<accession>A0ABD6F287</accession>
<comment type="caution">
    <text evidence="5">The sequence shown here is derived from an EMBL/GenBank/DDBJ whole genome shotgun (WGS) entry which is preliminary data.</text>
</comment>
<dbReference type="InterPro" id="IPR018502">
    <property type="entry name" value="Annexin_repeat"/>
</dbReference>
<comment type="domain">
    <text evidence="4">A pair of annexin repeats may form one binding site for calcium and phospholipid.</text>
</comment>
<dbReference type="InterPro" id="IPR018252">
    <property type="entry name" value="Annexin_repeat_CS"/>
</dbReference>
<evidence type="ECO:0000256" key="4">
    <source>
        <dbReference type="RuleBase" id="RU003540"/>
    </source>
</evidence>
<dbReference type="FunFam" id="1.10.220.10:FF:000004">
    <property type="entry name" value="Annexin"/>
    <property type="match status" value="1"/>
</dbReference>
<keyword evidence="2 4" id="KW-0677">Repeat</keyword>
<name>A0ABD6F287_9BILA</name>
<gene>
    <name evidence="5" type="ORF">AB6A40_010788</name>
</gene>
<reference evidence="5 6" key="1">
    <citation type="submission" date="2024-08" db="EMBL/GenBank/DDBJ databases">
        <title>Gnathostoma spinigerum genome.</title>
        <authorList>
            <person name="Gonzalez-Bertolin B."/>
            <person name="Monzon S."/>
            <person name="Zaballos A."/>
            <person name="Jimenez P."/>
            <person name="Dekumyoy P."/>
            <person name="Varona S."/>
            <person name="Cuesta I."/>
            <person name="Sumanam S."/>
            <person name="Adisakwattana P."/>
            <person name="Gasser R.B."/>
            <person name="Hernandez-Gonzalez A."/>
            <person name="Young N.D."/>
            <person name="Perteguer M.J."/>
        </authorList>
    </citation>
    <scope>NUCLEOTIDE SEQUENCE [LARGE SCALE GENOMIC DNA]</scope>
    <source>
        <strain evidence="5">AL3</strain>
        <tissue evidence="5">Liver</tissue>
    </source>
</reference>
<dbReference type="FunFam" id="1.10.220.10:FF:000003">
    <property type="entry name" value="Annexin"/>
    <property type="match status" value="1"/>
</dbReference>
<dbReference type="AlphaFoldDB" id="A0ABD6F287"/>
<keyword evidence="4" id="KW-0106">Calcium</keyword>
<dbReference type="GO" id="GO:0005544">
    <property type="term" value="F:calcium-dependent phospholipid binding"/>
    <property type="evidence" value="ECO:0007669"/>
    <property type="project" value="UniProtKB-KW"/>
</dbReference>
<dbReference type="PROSITE" id="PS51897">
    <property type="entry name" value="ANNEXIN_2"/>
    <property type="match status" value="2"/>
</dbReference>
<evidence type="ECO:0000256" key="2">
    <source>
        <dbReference type="ARBA" id="ARBA00022737"/>
    </source>
</evidence>
<dbReference type="PANTHER" id="PTHR10502:SF102">
    <property type="entry name" value="ANNEXIN B11"/>
    <property type="match status" value="1"/>
</dbReference>
<dbReference type="SMART" id="SM00335">
    <property type="entry name" value="ANX"/>
    <property type="match status" value="2"/>
</dbReference>
<keyword evidence="4" id="KW-0111">Calcium/phospholipid-binding</keyword>
<sequence length="174" mass="19294">MSRGGTIRPNPGFDANTVAENLKRAMKGFGTDEKTIIKELTKISNSQRQMVREAYTGMYGDDLIDALKSELGGHFEDVIIALMEETSKYDAKQLHDAMRGFGTKESLLIEIVCSRTDDELAAIRDVYEEMYGESLKDAIEGDTTGDFENLLVSLVVGERAGEQYVDPTKAKEVI</sequence>
<comment type="similarity">
    <text evidence="1 4">Belongs to the annexin family.</text>
</comment>
<dbReference type="SUPFAM" id="SSF47874">
    <property type="entry name" value="Annexin"/>
    <property type="match status" value="1"/>
</dbReference>
<keyword evidence="6" id="KW-1185">Reference proteome</keyword>
<dbReference type="PRINTS" id="PR00196">
    <property type="entry name" value="ANNEXIN"/>
</dbReference>
<dbReference type="InterPro" id="IPR001464">
    <property type="entry name" value="Annexin"/>
</dbReference>
<dbReference type="Proteomes" id="UP001608902">
    <property type="component" value="Unassembled WGS sequence"/>
</dbReference>
<dbReference type="Pfam" id="PF00191">
    <property type="entry name" value="Annexin"/>
    <property type="match status" value="2"/>
</dbReference>
<evidence type="ECO:0000256" key="3">
    <source>
        <dbReference type="ARBA" id="ARBA00023216"/>
    </source>
</evidence>
<protein>
    <recommendedName>
        <fullName evidence="4">Annexin</fullName>
    </recommendedName>
</protein>
<keyword evidence="3 4" id="KW-0041">Annexin</keyword>
<dbReference type="Gene3D" id="1.10.220.10">
    <property type="entry name" value="Annexin"/>
    <property type="match status" value="2"/>
</dbReference>